<evidence type="ECO:0000313" key="3">
    <source>
        <dbReference type="Proteomes" id="UP000199627"/>
    </source>
</evidence>
<name>A0A1H1CLB0_9FLAO</name>
<organism evidence="2 3">
    <name type="scientific">Chryseobacterium soldanellicola</name>
    <dbReference type="NCBI Taxonomy" id="311333"/>
    <lineage>
        <taxon>Bacteria</taxon>
        <taxon>Pseudomonadati</taxon>
        <taxon>Bacteroidota</taxon>
        <taxon>Flavobacteriia</taxon>
        <taxon>Flavobacteriales</taxon>
        <taxon>Weeksellaceae</taxon>
        <taxon>Chryseobacterium group</taxon>
        <taxon>Chryseobacterium</taxon>
    </lineage>
</organism>
<dbReference type="RefSeq" id="WP_089755622.1">
    <property type="nucleotide sequence ID" value="NZ_FNKL01000003.1"/>
</dbReference>
<keyword evidence="3" id="KW-1185">Reference proteome</keyword>
<keyword evidence="1" id="KW-0732">Signal</keyword>
<evidence type="ECO:0008006" key="4">
    <source>
        <dbReference type="Google" id="ProtNLM"/>
    </source>
</evidence>
<dbReference type="AlphaFoldDB" id="A0A1H1CLB0"/>
<reference evidence="3" key="1">
    <citation type="submission" date="2016-10" db="EMBL/GenBank/DDBJ databases">
        <authorList>
            <person name="Varghese N."/>
            <person name="Submissions S."/>
        </authorList>
    </citation>
    <scope>NUCLEOTIDE SEQUENCE [LARGE SCALE GENOMIC DNA]</scope>
    <source>
        <strain evidence="3">DSM 17072</strain>
    </source>
</reference>
<dbReference type="Proteomes" id="UP000199627">
    <property type="component" value="Unassembled WGS sequence"/>
</dbReference>
<dbReference type="EMBL" id="FNKL01000003">
    <property type="protein sequence ID" value="SDQ64967.1"/>
    <property type="molecule type" value="Genomic_DNA"/>
</dbReference>
<feature type="signal peptide" evidence="1">
    <location>
        <begin position="1"/>
        <end position="20"/>
    </location>
</feature>
<evidence type="ECO:0000313" key="2">
    <source>
        <dbReference type="EMBL" id="SDQ64967.1"/>
    </source>
</evidence>
<evidence type="ECO:0000256" key="1">
    <source>
        <dbReference type="SAM" id="SignalP"/>
    </source>
</evidence>
<protein>
    <recommendedName>
        <fullName evidence="4">MBG domain-containing protein</fullName>
    </recommendedName>
</protein>
<proteinExistence type="predicted"/>
<dbReference type="OrthoDB" id="1272989at2"/>
<gene>
    <name evidence="2" type="ORF">SAMN05421664_2015</name>
</gene>
<sequence length="303" mass="31214">MKKIFFFVSLPIFGIMTAQSGNIGVNMSNPGSTLDINGSLSAQYKAVSASTYAMTGSDFYVAYTGAANSSFTLPASVAGPGNFKGRMYTIKNNSSFTVTVSPTTPETINGNASILIPAGQSVELISTGQTGAASTWELSGFRSATFPLTTASNGLTAVATDVRLGGTLSQATDIATAGNNFIISGAGNVGIGTVSAPVSKLEVNGSSTNSTSYNAVASTTIDFSRSNLAYTTANAGAFTLQNMKDGGTYTLSVRGTTAGTSVFTATGFTFRYINNRATVANTHTLYTFVVMGTFIYVYIATAV</sequence>
<accession>A0A1H1CLB0</accession>
<feature type="chain" id="PRO_5011456167" description="MBG domain-containing protein" evidence="1">
    <location>
        <begin position="21"/>
        <end position="303"/>
    </location>
</feature>